<dbReference type="Gene3D" id="3.60.20.40">
    <property type="match status" value="1"/>
</dbReference>
<dbReference type="InterPro" id="IPR029055">
    <property type="entry name" value="Ntn_hydrolases_N"/>
</dbReference>
<dbReference type="GO" id="GO:0103068">
    <property type="term" value="F:leukotriene C4 gamma-glutamyl transferase activity"/>
    <property type="evidence" value="ECO:0007669"/>
    <property type="project" value="UniProtKB-EC"/>
</dbReference>
<dbReference type="Pfam" id="PF01019">
    <property type="entry name" value="G_glu_transpept"/>
    <property type="match status" value="2"/>
</dbReference>
<proteinExistence type="inferred from homology"/>
<comment type="similarity">
    <text evidence="1">Belongs to the gamma-glutamyltransferase family.</text>
</comment>
<comment type="caution">
    <text evidence="5">The sequence shown here is derived from an EMBL/GenBank/DDBJ whole genome shotgun (WGS) entry which is preliminary data.</text>
</comment>
<keyword evidence="6" id="KW-1185">Reference proteome</keyword>
<dbReference type="InterPro" id="IPR043137">
    <property type="entry name" value="GGT_ssub_C"/>
</dbReference>
<keyword evidence="4" id="KW-0865">Zymogen</keyword>
<accession>A0ABU3Q6L2</accession>
<dbReference type="PRINTS" id="PR01210">
    <property type="entry name" value="GGTRANSPTASE"/>
</dbReference>
<gene>
    <name evidence="5" type="ORF">RQX22_07200</name>
</gene>
<evidence type="ECO:0000313" key="6">
    <source>
        <dbReference type="Proteomes" id="UP001259572"/>
    </source>
</evidence>
<dbReference type="SUPFAM" id="SSF56235">
    <property type="entry name" value="N-terminal nucleophile aminohydrolases (Ntn hydrolases)"/>
    <property type="match status" value="1"/>
</dbReference>
<name>A0ABU3Q6L2_9SPHN</name>
<dbReference type="PANTHER" id="PTHR43199">
    <property type="entry name" value="GLUTATHIONE HYDROLASE"/>
    <property type="match status" value="1"/>
</dbReference>
<dbReference type="EC" id="2.3.2.2" evidence="5"/>
<protein>
    <submittedName>
        <fullName evidence="5">Gamma-glutamyltransferase</fullName>
        <ecNumber evidence="5">2.3.2.2</ecNumber>
    </submittedName>
</protein>
<evidence type="ECO:0000256" key="2">
    <source>
        <dbReference type="ARBA" id="ARBA00022679"/>
    </source>
</evidence>
<dbReference type="InterPro" id="IPR051792">
    <property type="entry name" value="GGT_bact"/>
</dbReference>
<keyword evidence="3" id="KW-0378">Hydrolase</keyword>
<keyword evidence="2 5" id="KW-0808">Transferase</keyword>
<keyword evidence="5" id="KW-0012">Acyltransferase</keyword>
<sequence length="518" mass="54898">MRPARPDPAYVSATAGKAMISTSHPLATEAGLTALRRGGTAVDAYLAAAAVQTVVEPTMTGLGGGLGIMVFDPATGKSRAVGGMALLPAAENVSTFDDDAFQSGRTATVPAWVSAAHGAWKKWGKLAWSDLWTDALSCARDGFIVDQLLWGTIWEYRNVPGITQAGRDVWYPGGRLVCVGEELRQPALARTIEGVAEQGPDYFYRGDFARHYVDVAQAAGGRLTLDDMASAPDKIIDMDLPELVLANGDALHTSGLLFALALNLASIGNLGKMGRPTEDADSLYLSMRIIEESWHHGLALAQSGTAGFGGFQQAIDAVSPEAAEKLWPQVKSGPPHPFDGMSMDTCGIVAIDESGLIAHGTHSTTSTPFGVGLIADGVLLARPVYHFARRPVPLPAGWGTSLLMLRGGKPLFTAASPSISAIQNVFQNSVNVLEWGMTPGESVQQPMFGATLYPSQRPIIEATMGETIIADVERRGLKVQRVSPWEQEMGSCHSLHIAEDGTLDGAADPRRLGRVAGY</sequence>
<dbReference type="EMBL" id="JAVUPU010000003">
    <property type="protein sequence ID" value="MDT9598729.1"/>
    <property type="molecule type" value="Genomic_DNA"/>
</dbReference>
<dbReference type="PANTHER" id="PTHR43199:SF1">
    <property type="entry name" value="GLUTATHIONE HYDROLASE PROENZYME"/>
    <property type="match status" value="1"/>
</dbReference>
<dbReference type="Proteomes" id="UP001259572">
    <property type="component" value="Unassembled WGS sequence"/>
</dbReference>
<evidence type="ECO:0000256" key="4">
    <source>
        <dbReference type="ARBA" id="ARBA00023145"/>
    </source>
</evidence>
<dbReference type="RefSeq" id="WP_315725026.1">
    <property type="nucleotide sequence ID" value="NZ_JAVUPU010000003.1"/>
</dbReference>
<evidence type="ECO:0000313" key="5">
    <source>
        <dbReference type="EMBL" id="MDT9598729.1"/>
    </source>
</evidence>
<evidence type="ECO:0000256" key="1">
    <source>
        <dbReference type="ARBA" id="ARBA00009381"/>
    </source>
</evidence>
<reference evidence="5 6" key="1">
    <citation type="submission" date="2023-05" db="EMBL/GenBank/DDBJ databases">
        <authorList>
            <person name="Guo Y."/>
        </authorList>
    </citation>
    <scope>NUCLEOTIDE SEQUENCE [LARGE SCALE GENOMIC DNA]</scope>
    <source>
        <strain evidence="5 6">GR2756</strain>
    </source>
</reference>
<evidence type="ECO:0000256" key="3">
    <source>
        <dbReference type="ARBA" id="ARBA00022801"/>
    </source>
</evidence>
<organism evidence="5 6">
    <name type="scientific">Sphingosinicella rhizophila</name>
    <dbReference type="NCBI Taxonomy" id="3050082"/>
    <lineage>
        <taxon>Bacteria</taxon>
        <taxon>Pseudomonadati</taxon>
        <taxon>Pseudomonadota</taxon>
        <taxon>Alphaproteobacteria</taxon>
        <taxon>Sphingomonadales</taxon>
        <taxon>Sphingosinicellaceae</taxon>
        <taxon>Sphingosinicella</taxon>
    </lineage>
</organism>